<dbReference type="InterPro" id="IPR036259">
    <property type="entry name" value="MFS_trans_sf"/>
</dbReference>
<evidence type="ECO:0000256" key="4">
    <source>
        <dbReference type="ARBA" id="ARBA00023136"/>
    </source>
</evidence>
<feature type="transmembrane region" description="Helical" evidence="5">
    <location>
        <begin position="241"/>
        <end position="258"/>
    </location>
</feature>
<dbReference type="Gene3D" id="1.20.1250.20">
    <property type="entry name" value="MFS general substrate transporter like domains"/>
    <property type="match status" value="2"/>
</dbReference>
<dbReference type="CDD" id="cd17319">
    <property type="entry name" value="MFS_ExuT_GudP_like"/>
    <property type="match status" value="1"/>
</dbReference>
<protein>
    <recommendedName>
        <fullName evidence="6">Major facilitator superfamily (MFS) profile domain-containing protein</fullName>
    </recommendedName>
</protein>
<evidence type="ECO:0000256" key="2">
    <source>
        <dbReference type="ARBA" id="ARBA00022692"/>
    </source>
</evidence>
<dbReference type="AlphaFoldDB" id="A0A382DZQ4"/>
<feature type="transmembrane region" description="Helical" evidence="5">
    <location>
        <begin position="86"/>
        <end position="105"/>
    </location>
</feature>
<name>A0A382DZQ4_9ZZZZ</name>
<accession>A0A382DZQ4</accession>
<proteinExistence type="predicted"/>
<feature type="transmembrane region" description="Helical" evidence="5">
    <location>
        <begin position="14"/>
        <end position="35"/>
    </location>
</feature>
<feature type="transmembrane region" description="Helical" evidence="5">
    <location>
        <begin position="47"/>
        <end position="66"/>
    </location>
</feature>
<evidence type="ECO:0000256" key="1">
    <source>
        <dbReference type="ARBA" id="ARBA00004141"/>
    </source>
</evidence>
<feature type="transmembrane region" description="Helical" evidence="5">
    <location>
        <begin position="166"/>
        <end position="188"/>
    </location>
</feature>
<dbReference type="InterPro" id="IPR020846">
    <property type="entry name" value="MFS_dom"/>
</dbReference>
<gene>
    <name evidence="7" type="ORF">METZ01_LOCUS196840</name>
</gene>
<dbReference type="Pfam" id="PF07690">
    <property type="entry name" value="MFS_1"/>
    <property type="match status" value="1"/>
</dbReference>
<feature type="transmembrane region" description="Helical" evidence="5">
    <location>
        <begin position="332"/>
        <end position="353"/>
    </location>
</feature>
<feature type="transmembrane region" description="Helical" evidence="5">
    <location>
        <begin position="307"/>
        <end position="326"/>
    </location>
</feature>
<dbReference type="GO" id="GO:0016020">
    <property type="term" value="C:membrane"/>
    <property type="evidence" value="ECO:0007669"/>
    <property type="project" value="UniProtKB-SubCell"/>
</dbReference>
<feature type="domain" description="Major facilitator superfamily (MFS) profile" evidence="6">
    <location>
        <begin position="14"/>
        <end position="420"/>
    </location>
</feature>
<dbReference type="GO" id="GO:0022857">
    <property type="term" value="F:transmembrane transporter activity"/>
    <property type="evidence" value="ECO:0007669"/>
    <property type="project" value="InterPro"/>
</dbReference>
<evidence type="ECO:0000256" key="5">
    <source>
        <dbReference type="SAM" id="Phobius"/>
    </source>
</evidence>
<comment type="subcellular location">
    <subcellularLocation>
        <location evidence="1">Membrane</location>
        <topology evidence="1">Multi-pass membrane protein</topology>
    </subcellularLocation>
</comment>
<keyword evidence="2 5" id="KW-0812">Transmembrane</keyword>
<reference evidence="7" key="1">
    <citation type="submission" date="2018-05" db="EMBL/GenBank/DDBJ databases">
        <authorList>
            <person name="Lanie J.A."/>
            <person name="Ng W.-L."/>
            <person name="Kazmierczak K.M."/>
            <person name="Andrzejewski T.M."/>
            <person name="Davidsen T.M."/>
            <person name="Wayne K.J."/>
            <person name="Tettelin H."/>
            <person name="Glass J.I."/>
            <person name="Rusch D."/>
            <person name="Podicherti R."/>
            <person name="Tsui H.-C.T."/>
            <person name="Winkler M.E."/>
        </authorList>
    </citation>
    <scope>NUCLEOTIDE SEQUENCE</scope>
</reference>
<evidence type="ECO:0000259" key="6">
    <source>
        <dbReference type="PROSITE" id="PS50850"/>
    </source>
</evidence>
<keyword evidence="4 5" id="KW-0472">Membrane</keyword>
<feature type="transmembrane region" description="Helical" evidence="5">
    <location>
        <begin position="394"/>
        <end position="415"/>
    </location>
</feature>
<dbReference type="SUPFAM" id="SSF103473">
    <property type="entry name" value="MFS general substrate transporter"/>
    <property type="match status" value="1"/>
</dbReference>
<sequence length="434" mass="47339">MSKSPKPTWTRYKVLAWLGGAATIAYICRNSIGVVEKEIRADLGLDAFQMGLVMGAFQISYALLQIPTGHFTDRHGARKSLPVFSVIWSLATAAMAAVSSLWLLLAARLANGVGQAGLFPGSTNTFAKWIPERERALVNGSLASFMTLGTIIGTGAGGYLASRWGWQWMFAIFSLPGMLWAAGFWWWFRDRPLDHPSVNNAEAKLIGDNTLATGMADDGEQRNWLDVLRSPATRWICGQQFFRAAGQMFFMTWFPTFLRERYEMDIVEAGLSTMITQIPLLAGSLIGGGIVDAIFRRTGSRTVSRKGVSIVSMLVCTALVAGAYFVEDARLAITLIGIGAFFIGTAGPAGYTIAIDMGGRHVATLFSTMNMFGNLGALAFPIVVGAIINETANWNHVLFLFGALYLASAFCWWRLNPDGTVFDQIKPKNNAEAR</sequence>
<dbReference type="PANTHER" id="PTHR11662">
    <property type="entry name" value="SOLUTE CARRIER FAMILY 17"/>
    <property type="match status" value="1"/>
</dbReference>
<feature type="transmembrane region" description="Helical" evidence="5">
    <location>
        <begin position="365"/>
        <end position="388"/>
    </location>
</feature>
<dbReference type="InterPro" id="IPR011701">
    <property type="entry name" value="MFS"/>
</dbReference>
<dbReference type="PANTHER" id="PTHR11662:SF399">
    <property type="entry name" value="FI19708P1-RELATED"/>
    <property type="match status" value="1"/>
</dbReference>
<feature type="transmembrane region" description="Helical" evidence="5">
    <location>
        <begin position="278"/>
        <end position="295"/>
    </location>
</feature>
<dbReference type="InterPro" id="IPR050382">
    <property type="entry name" value="MFS_Na/Anion_cotransporter"/>
</dbReference>
<dbReference type="EMBL" id="UINC01041979">
    <property type="protein sequence ID" value="SVB43986.1"/>
    <property type="molecule type" value="Genomic_DNA"/>
</dbReference>
<evidence type="ECO:0000313" key="7">
    <source>
        <dbReference type="EMBL" id="SVB43986.1"/>
    </source>
</evidence>
<evidence type="ECO:0000256" key="3">
    <source>
        <dbReference type="ARBA" id="ARBA00022989"/>
    </source>
</evidence>
<keyword evidence="3 5" id="KW-1133">Transmembrane helix</keyword>
<feature type="transmembrane region" description="Helical" evidence="5">
    <location>
        <begin position="136"/>
        <end position="160"/>
    </location>
</feature>
<organism evidence="7">
    <name type="scientific">marine metagenome</name>
    <dbReference type="NCBI Taxonomy" id="408172"/>
    <lineage>
        <taxon>unclassified sequences</taxon>
        <taxon>metagenomes</taxon>
        <taxon>ecological metagenomes</taxon>
    </lineage>
</organism>
<dbReference type="PROSITE" id="PS50850">
    <property type="entry name" value="MFS"/>
    <property type="match status" value="1"/>
</dbReference>